<dbReference type="SUPFAM" id="SSF55874">
    <property type="entry name" value="ATPase domain of HSP90 chaperone/DNA topoisomerase II/histidine kinase"/>
    <property type="match status" value="1"/>
</dbReference>
<dbReference type="Gene3D" id="2.10.70.100">
    <property type="match status" value="1"/>
</dbReference>
<dbReference type="SMART" id="SM00091">
    <property type="entry name" value="PAS"/>
    <property type="match status" value="2"/>
</dbReference>
<dbReference type="SMART" id="SM00448">
    <property type="entry name" value="REC"/>
    <property type="match status" value="1"/>
</dbReference>
<evidence type="ECO:0000256" key="6">
    <source>
        <dbReference type="PROSITE-ProRule" id="PRU00169"/>
    </source>
</evidence>
<evidence type="ECO:0000259" key="10">
    <source>
        <dbReference type="PROSITE" id="PS50113"/>
    </source>
</evidence>
<dbReference type="CDD" id="cd17580">
    <property type="entry name" value="REC_2_DhkD-like"/>
    <property type="match status" value="1"/>
</dbReference>
<dbReference type="Pfam" id="PF00512">
    <property type="entry name" value="HisKA"/>
    <property type="match status" value="1"/>
</dbReference>
<dbReference type="Gene3D" id="3.30.450.20">
    <property type="entry name" value="PAS domain"/>
    <property type="match status" value="3"/>
</dbReference>
<dbReference type="Pfam" id="PF02518">
    <property type="entry name" value="HATPase_c"/>
    <property type="match status" value="1"/>
</dbReference>
<dbReference type="InterPro" id="IPR035965">
    <property type="entry name" value="PAS-like_dom_sf"/>
</dbReference>
<evidence type="ECO:0000259" key="9">
    <source>
        <dbReference type="PROSITE" id="PS50112"/>
    </source>
</evidence>
<dbReference type="NCBIfam" id="TIGR00229">
    <property type="entry name" value="sensory_box"/>
    <property type="match status" value="2"/>
</dbReference>
<dbReference type="Gene3D" id="3.40.50.2300">
    <property type="match status" value="1"/>
</dbReference>
<keyword evidence="5" id="KW-0418">Kinase</keyword>
<dbReference type="InterPro" id="IPR003594">
    <property type="entry name" value="HATPase_dom"/>
</dbReference>
<dbReference type="InterPro" id="IPR001789">
    <property type="entry name" value="Sig_transdc_resp-reg_receiver"/>
</dbReference>
<dbReference type="Gene3D" id="3.30.565.10">
    <property type="entry name" value="Histidine kinase-like ATPase, C-terminal domain"/>
    <property type="match status" value="1"/>
</dbReference>
<dbReference type="InterPro" id="IPR000700">
    <property type="entry name" value="PAS-assoc_C"/>
</dbReference>
<dbReference type="InterPro" id="IPR000014">
    <property type="entry name" value="PAS"/>
</dbReference>
<dbReference type="SMART" id="SM00387">
    <property type="entry name" value="HATPase_c"/>
    <property type="match status" value="1"/>
</dbReference>
<feature type="modified residue" description="4-aspartylphosphate" evidence="6">
    <location>
        <position position="713"/>
    </location>
</feature>
<dbReference type="InterPro" id="IPR036097">
    <property type="entry name" value="HisK_dim/P_sf"/>
</dbReference>
<name>A0ABP9LCM5_9GAMM</name>
<keyword evidence="3 6" id="KW-0597">Phosphoprotein</keyword>
<evidence type="ECO:0000256" key="4">
    <source>
        <dbReference type="ARBA" id="ARBA00022679"/>
    </source>
</evidence>
<evidence type="ECO:0000259" key="7">
    <source>
        <dbReference type="PROSITE" id="PS50109"/>
    </source>
</evidence>
<dbReference type="SMART" id="SM00388">
    <property type="entry name" value="HisKA"/>
    <property type="match status" value="1"/>
</dbReference>
<dbReference type="InterPro" id="IPR011006">
    <property type="entry name" value="CheY-like_superfamily"/>
</dbReference>
<evidence type="ECO:0000256" key="2">
    <source>
        <dbReference type="ARBA" id="ARBA00012438"/>
    </source>
</evidence>
<protein>
    <recommendedName>
        <fullName evidence="2">histidine kinase</fullName>
        <ecNumber evidence="2">2.7.13.3</ecNumber>
    </recommendedName>
</protein>
<dbReference type="PROSITE" id="PS50113">
    <property type="entry name" value="PAC"/>
    <property type="match status" value="2"/>
</dbReference>
<feature type="domain" description="PAC" evidence="10">
    <location>
        <begin position="361"/>
        <end position="413"/>
    </location>
</feature>
<organism evidence="11 12">
    <name type="scientific">Lysobacter panacisoli</name>
    <dbReference type="NCBI Taxonomy" id="1255263"/>
    <lineage>
        <taxon>Bacteria</taxon>
        <taxon>Pseudomonadati</taxon>
        <taxon>Pseudomonadota</taxon>
        <taxon>Gammaproteobacteria</taxon>
        <taxon>Lysobacterales</taxon>
        <taxon>Lysobacteraceae</taxon>
        <taxon>Lysobacter</taxon>
    </lineage>
</organism>
<comment type="caution">
    <text evidence="11">The sequence shown here is derived from an EMBL/GenBank/DDBJ whole genome shotgun (WGS) entry which is preliminary data.</text>
</comment>
<feature type="domain" description="PAS" evidence="9">
    <location>
        <begin position="288"/>
        <end position="358"/>
    </location>
</feature>
<dbReference type="Proteomes" id="UP001501083">
    <property type="component" value="Unassembled WGS sequence"/>
</dbReference>
<evidence type="ECO:0000313" key="11">
    <source>
        <dbReference type="EMBL" id="GAA5073508.1"/>
    </source>
</evidence>
<dbReference type="Pfam" id="PF00072">
    <property type="entry name" value="Response_reg"/>
    <property type="match status" value="1"/>
</dbReference>
<dbReference type="InterPro" id="IPR004358">
    <property type="entry name" value="Sig_transdc_His_kin-like_C"/>
</dbReference>
<proteinExistence type="predicted"/>
<dbReference type="InterPro" id="IPR036890">
    <property type="entry name" value="HATPase_C_sf"/>
</dbReference>
<evidence type="ECO:0000256" key="5">
    <source>
        <dbReference type="ARBA" id="ARBA00022777"/>
    </source>
</evidence>
<dbReference type="RefSeq" id="WP_158986510.1">
    <property type="nucleotide sequence ID" value="NZ_VLNU01000001.1"/>
</dbReference>
<dbReference type="PRINTS" id="PR00344">
    <property type="entry name" value="BCTRLSENSOR"/>
</dbReference>
<dbReference type="PROSITE" id="PS50112">
    <property type="entry name" value="PAS"/>
    <property type="match status" value="1"/>
</dbReference>
<dbReference type="PANTHER" id="PTHR43047:SF72">
    <property type="entry name" value="OSMOSENSING HISTIDINE PROTEIN KINASE SLN1"/>
    <property type="match status" value="1"/>
</dbReference>
<feature type="domain" description="Histidine kinase" evidence="7">
    <location>
        <begin position="424"/>
        <end position="642"/>
    </location>
</feature>
<dbReference type="PROSITE" id="PS50110">
    <property type="entry name" value="RESPONSE_REGULATORY"/>
    <property type="match status" value="1"/>
</dbReference>
<keyword evidence="12" id="KW-1185">Reference proteome</keyword>
<feature type="domain" description="Response regulatory" evidence="8">
    <location>
        <begin position="664"/>
        <end position="779"/>
    </location>
</feature>
<gene>
    <name evidence="11" type="ORF">GCM10025759_14770</name>
</gene>
<evidence type="ECO:0000256" key="1">
    <source>
        <dbReference type="ARBA" id="ARBA00000085"/>
    </source>
</evidence>
<feature type="domain" description="PAC" evidence="10">
    <location>
        <begin position="232"/>
        <end position="287"/>
    </location>
</feature>
<dbReference type="PANTHER" id="PTHR43047">
    <property type="entry name" value="TWO-COMPONENT HISTIDINE PROTEIN KINASE"/>
    <property type="match status" value="1"/>
</dbReference>
<dbReference type="CDD" id="cd00130">
    <property type="entry name" value="PAS"/>
    <property type="match status" value="1"/>
</dbReference>
<evidence type="ECO:0000259" key="8">
    <source>
        <dbReference type="PROSITE" id="PS50110"/>
    </source>
</evidence>
<dbReference type="InterPro" id="IPR003661">
    <property type="entry name" value="HisK_dim/P_dom"/>
</dbReference>
<evidence type="ECO:0000256" key="3">
    <source>
        <dbReference type="ARBA" id="ARBA00022553"/>
    </source>
</evidence>
<reference evidence="12" key="1">
    <citation type="journal article" date="2019" name="Int. J. Syst. Evol. Microbiol.">
        <title>The Global Catalogue of Microorganisms (GCM) 10K type strain sequencing project: providing services to taxonomists for standard genome sequencing and annotation.</title>
        <authorList>
            <consortium name="The Broad Institute Genomics Platform"/>
            <consortium name="The Broad Institute Genome Sequencing Center for Infectious Disease"/>
            <person name="Wu L."/>
            <person name="Ma J."/>
        </authorList>
    </citation>
    <scope>NUCLEOTIDE SEQUENCE [LARGE SCALE GENOMIC DNA]</scope>
    <source>
        <strain evidence="12">JCM 19212</strain>
    </source>
</reference>
<dbReference type="PROSITE" id="PS50109">
    <property type="entry name" value="HIS_KIN"/>
    <property type="match status" value="1"/>
</dbReference>
<dbReference type="Gene3D" id="1.10.287.130">
    <property type="match status" value="1"/>
</dbReference>
<accession>A0ABP9LCM5</accession>
<dbReference type="InterPro" id="IPR013655">
    <property type="entry name" value="PAS_fold_3"/>
</dbReference>
<dbReference type="SUPFAM" id="SSF52172">
    <property type="entry name" value="CheY-like"/>
    <property type="match status" value="1"/>
</dbReference>
<keyword evidence="4" id="KW-0808">Transferase</keyword>
<dbReference type="SMART" id="SM00086">
    <property type="entry name" value="PAC"/>
    <property type="match status" value="2"/>
</dbReference>
<dbReference type="Pfam" id="PF08447">
    <property type="entry name" value="PAS_3"/>
    <property type="match status" value="2"/>
</dbReference>
<dbReference type="EC" id="2.7.13.3" evidence="2"/>
<comment type="catalytic activity">
    <reaction evidence="1">
        <text>ATP + protein L-histidine = ADP + protein N-phospho-L-histidine.</text>
        <dbReference type="EC" id="2.7.13.3"/>
    </reaction>
</comment>
<dbReference type="SUPFAM" id="SSF55785">
    <property type="entry name" value="PYP-like sensor domain (PAS domain)"/>
    <property type="match status" value="3"/>
</dbReference>
<sequence length="784" mass="87132">MMRSHDWSGSPLGPPAQWPQSLRSVVSLLLWSKFPMFVAWGPQLGFVYNDPYAEILGAKHPSSLGRPFEEIWSEIWSEVGPLAHRALQGEASYVENMPLLMSRKGYDEQTWFTFSYSPVTGDDGRIAGMYCVCTETTHGVLLEAAREAQTQRLASLAEQRQLALDAAQLGWWQYDTETGAVTHDERYGQIYGLDASSPRHVDEIRRLVYEEDAPRLRAAAEAAIRSSEPEPYAIEYRILRPDGATRWLEARGIPSFEGRGASRVLTSYAGTVADITERRIAEEVLREDEARFRLMANASPAALWLTDPNGHCTFLSSQWYELTGQTEAQALGLGWTTATHPDDQEHARNAFLEANEKRQQFQTEYRLRTADGSYRWAVDLGRPWYSETGEYAGMVGVVFDVDARRRAEEAVEEASRRKDQFLATLAHELRNPLTPISNALQVWPHVDGKAEEASRLRGMMERQVRQMARLIDDLLDVSRITRGRIDLRRERLDLSLAVHEAVEALKPFIDSNAHRLVVDLPVESVYVEADLGRLVQVFGNLLHNAAKYTAPGGEIHIVARQERDAAIVTIRDSGLGIPTDMLTEVFEMFAQVDQSLGRAHGGLGIGLTLVKSLVELHGGSIEVRSEGLGLGSEFQVRLPAISDATSHAAMAQPLEGALPLPSHRVLVVDDLTSSADTLAMMLELLGQHLHIAYDGAAALEAYDAFGPEIAFIDIAMPGMDGYEVARRLRTCASRRPLLVALTGFGQEEDRNRALEAGFDHHLVKPTTIQALREILAAVPLRIMG</sequence>
<dbReference type="InterPro" id="IPR005467">
    <property type="entry name" value="His_kinase_dom"/>
</dbReference>
<dbReference type="EMBL" id="BAABKY010000002">
    <property type="protein sequence ID" value="GAA5073508.1"/>
    <property type="molecule type" value="Genomic_DNA"/>
</dbReference>
<dbReference type="CDD" id="cd00082">
    <property type="entry name" value="HisKA"/>
    <property type="match status" value="1"/>
</dbReference>
<dbReference type="SUPFAM" id="SSF47384">
    <property type="entry name" value="Homodimeric domain of signal transducing histidine kinase"/>
    <property type="match status" value="1"/>
</dbReference>
<dbReference type="InterPro" id="IPR001610">
    <property type="entry name" value="PAC"/>
</dbReference>
<evidence type="ECO:0000313" key="12">
    <source>
        <dbReference type="Proteomes" id="UP001501083"/>
    </source>
</evidence>